<protein>
    <submittedName>
        <fullName evidence="6">NUDIX domain-containing protein</fullName>
    </submittedName>
</protein>
<name>A0ABW1X250_9ACTN</name>
<dbReference type="PANTHER" id="PTHR43046:SF2">
    <property type="entry name" value="8-OXO-DGTP DIPHOSPHATASE-RELATED"/>
    <property type="match status" value="1"/>
</dbReference>
<evidence type="ECO:0000313" key="6">
    <source>
        <dbReference type="EMBL" id="MFC6396192.1"/>
    </source>
</evidence>
<dbReference type="EMBL" id="JBHSUA010000009">
    <property type="protein sequence ID" value="MFC6396192.1"/>
    <property type="molecule type" value="Genomic_DNA"/>
</dbReference>
<accession>A0ABW1X250</accession>
<sequence>MTTFHVDDDAAPTPNGPRRIGAVAVLLDGDGRVLLERRSDSGLWGLVGGGLDEGESLRDCLLREVREETGLEVTDVRLFGLFSSPRRIFAYPDGVVVSSTAAAFFARPVGDVLVASDESSELRWFDLDEVPFDELAATHRDVLTEAALQLADPARGVYAD</sequence>
<dbReference type="RefSeq" id="WP_343885187.1">
    <property type="nucleotide sequence ID" value="NZ_BAAAKI010000004.1"/>
</dbReference>
<dbReference type="InterPro" id="IPR000086">
    <property type="entry name" value="NUDIX_hydrolase_dom"/>
</dbReference>
<comment type="similarity">
    <text evidence="2 4">Belongs to the Nudix hydrolase family.</text>
</comment>
<dbReference type="InterPro" id="IPR020476">
    <property type="entry name" value="Nudix_hydrolase"/>
</dbReference>
<evidence type="ECO:0000256" key="3">
    <source>
        <dbReference type="ARBA" id="ARBA00022801"/>
    </source>
</evidence>
<dbReference type="InterPro" id="IPR015797">
    <property type="entry name" value="NUDIX_hydrolase-like_dom_sf"/>
</dbReference>
<dbReference type="PANTHER" id="PTHR43046">
    <property type="entry name" value="GDP-MANNOSE MANNOSYL HYDROLASE"/>
    <property type="match status" value="1"/>
</dbReference>
<dbReference type="PROSITE" id="PS00893">
    <property type="entry name" value="NUDIX_BOX"/>
    <property type="match status" value="1"/>
</dbReference>
<evidence type="ECO:0000256" key="1">
    <source>
        <dbReference type="ARBA" id="ARBA00001946"/>
    </source>
</evidence>
<gene>
    <name evidence="6" type="ORF">ACFP57_04195</name>
</gene>
<evidence type="ECO:0000256" key="2">
    <source>
        <dbReference type="ARBA" id="ARBA00005582"/>
    </source>
</evidence>
<proteinExistence type="inferred from homology"/>
<feature type="domain" description="Nudix hydrolase" evidence="5">
    <location>
        <begin position="17"/>
        <end position="149"/>
    </location>
</feature>
<dbReference type="SUPFAM" id="SSF55811">
    <property type="entry name" value="Nudix"/>
    <property type="match status" value="1"/>
</dbReference>
<dbReference type="InterPro" id="IPR020084">
    <property type="entry name" value="NUDIX_hydrolase_CS"/>
</dbReference>
<reference evidence="7" key="1">
    <citation type="journal article" date="2019" name="Int. J. Syst. Evol. Microbiol.">
        <title>The Global Catalogue of Microorganisms (GCM) 10K type strain sequencing project: providing services to taxonomists for standard genome sequencing and annotation.</title>
        <authorList>
            <consortium name="The Broad Institute Genomics Platform"/>
            <consortium name="The Broad Institute Genome Sequencing Center for Infectious Disease"/>
            <person name="Wu L."/>
            <person name="Ma J."/>
        </authorList>
    </citation>
    <scope>NUCLEOTIDE SEQUENCE [LARGE SCALE GENOMIC DNA]</scope>
    <source>
        <strain evidence="7">CGMCC 1.15277</strain>
    </source>
</reference>
<comment type="cofactor">
    <cofactor evidence="1">
        <name>Mg(2+)</name>
        <dbReference type="ChEBI" id="CHEBI:18420"/>
    </cofactor>
</comment>
<dbReference type="Pfam" id="PF00293">
    <property type="entry name" value="NUDIX"/>
    <property type="match status" value="1"/>
</dbReference>
<keyword evidence="3 4" id="KW-0378">Hydrolase</keyword>
<dbReference type="PRINTS" id="PR00502">
    <property type="entry name" value="NUDIXFAMILY"/>
</dbReference>
<dbReference type="PROSITE" id="PS51462">
    <property type="entry name" value="NUDIX"/>
    <property type="match status" value="1"/>
</dbReference>
<evidence type="ECO:0000256" key="4">
    <source>
        <dbReference type="RuleBase" id="RU003476"/>
    </source>
</evidence>
<evidence type="ECO:0000313" key="7">
    <source>
        <dbReference type="Proteomes" id="UP001596266"/>
    </source>
</evidence>
<evidence type="ECO:0000259" key="5">
    <source>
        <dbReference type="PROSITE" id="PS51462"/>
    </source>
</evidence>
<dbReference type="Gene3D" id="3.90.79.10">
    <property type="entry name" value="Nucleoside Triphosphate Pyrophosphohydrolase"/>
    <property type="match status" value="1"/>
</dbReference>
<dbReference type="Proteomes" id="UP001596266">
    <property type="component" value="Unassembled WGS sequence"/>
</dbReference>
<keyword evidence="7" id="KW-1185">Reference proteome</keyword>
<comment type="caution">
    <text evidence="6">The sequence shown here is derived from an EMBL/GenBank/DDBJ whole genome shotgun (WGS) entry which is preliminary data.</text>
</comment>
<organism evidence="6 7">
    <name type="scientific">Luteococcus sanguinis</name>
    <dbReference type="NCBI Taxonomy" id="174038"/>
    <lineage>
        <taxon>Bacteria</taxon>
        <taxon>Bacillati</taxon>
        <taxon>Actinomycetota</taxon>
        <taxon>Actinomycetes</taxon>
        <taxon>Propionibacteriales</taxon>
        <taxon>Propionibacteriaceae</taxon>
        <taxon>Luteococcus</taxon>
    </lineage>
</organism>